<evidence type="ECO:0000256" key="3">
    <source>
        <dbReference type="ARBA" id="ARBA00022473"/>
    </source>
</evidence>
<dbReference type="SMART" id="SM00204">
    <property type="entry name" value="TGFB"/>
    <property type="match status" value="1"/>
</dbReference>
<organism evidence="13 14">
    <name type="scientific">Scleropages formosus</name>
    <name type="common">Asian bonytongue</name>
    <name type="synonym">Osteoglossum formosum</name>
    <dbReference type="NCBI Taxonomy" id="113540"/>
    <lineage>
        <taxon>Eukaryota</taxon>
        <taxon>Metazoa</taxon>
        <taxon>Chordata</taxon>
        <taxon>Craniata</taxon>
        <taxon>Vertebrata</taxon>
        <taxon>Euteleostomi</taxon>
        <taxon>Actinopterygii</taxon>
        <taxon>Neopterygii</taxon>
        <taxon>Teleostei</taxon>
        <taxon>Osteoglossocephala</taxon>
        <taxon>Osteoglossomorpha</taxon>
        <taxon>Osteoglossiformes</taxon>
        <taxon>Osteoglossidae</taxon>
        <taxon>Scleropages</taxon>
    </lineage>
</organism>
<protein>
    <recommendedName>
        <fullName evidence="12">TGF-beta family profile domain-containing protein</fullName>
    </recommendedName>
</protein>
<dbReference type="PROSITE" id="PS00250">
    <property type="entry name" value="TGF_BETA_1"/>
    <property type="match status" value="1"/>
</dbReference>
<dbReference type="AlphaFoldDB" id="A0A0P7X6N7"/>
<dbReference type="InterPro" id="IPR017948">
    <property type="entry name" value="TGFb_CS"/>
</dbReference>
<keyword evidence="8" id="KW-1015">Disulfide bond</keyword>
<dbReference type="GO" id="GO:0005615">
    <property type="term" value="C:extracellular space"/>
    <property type="evidence" value="ECO:0007669"/>
    <property type="project" value="TreeGrafter"/>
</dbReference>
<evidence type="ECO:0000256" key="8">
    <source>
        <dbReference type="ARBA" id="ARBA00023157"/>
    </source>
</evidence>
<gene>
    <name evidence="13" type="ORF">Z043_111295</name>
</gene>
<dbReference type="InterPro" id="IPR001839">
    <property type="entry name" value="TGF-b_C"/>
</dbReference>
<dbReference type="EMBL" id="JARO02003726">
    <property type="protein sequence ID" value="KPP69910.1"/>
    <property type="molecule type" value="Genomic_DNA"/>
</dbReference>
<evidence type="ECO:0000256" key="2">
    <source>
        <dbReference type="ARBA" id="ARBA00006656"/>
    </source>
</evidence>
<dbReference type="SUPFAM" id="SSF57501">
    <property type="entry name" value="Cystine-knot cytokines"/>
    <property type="match status" value="1"/>
</dbReference>
<evidence type="ECO:0000256" key="6">
    <source>
        <dbReference type="ARBA" id="ARBA00022729"/>
    </source>
</evidence>
<evidence type="ECO:0000259" key="12">
    <source>
        <dbReference type="PROSITE" id="PS51362"/>
    </source>
</evidence>
<evidence type="ECO:0000256" key="9">
    <source>
        <dbReference type="ARBA" id="ARBA00023180"/>
    </source>
</evidence>
<keyword evidence="9" id="KW-0325">Glycoprotein</keyword>
<accession>A0A0P7X6N7</accession>
<dbReference type="PANTHER" id="PTHR11848:SF159">
    <property type="entry name" value="NODAL HOMOLOG"/>
    <property type="match status" value="1"/>
</dbReference>
<comment type="similarity">
    <text evidence="2 10">Belongs to the TGF-beta family.</text>
</comment>
<dbReference type="FunFam" id="2.10.90.10:FF:000026">
    <property type="entry name" value="Nodal homolog 3-A"/>
    <property type="match status" value="1"/>
</dbReference>
<dbReference type="GO" id="GO:0009888">
    <property type="term" value="P:tissue development"/>
    <property type="evidence" value="ECO:0007669"/>
    <property type="project" value="UniProtKB-ARBA"/>
</dbReference>
<dbReference type="GO" id="GO:0008083">
    <property type="term" value="F:growth factor activity"/>
    <property type="evidence" value="ECO:0007669"/>
    <property type="project" value="UniProtKB-KW"/>
</dbReference>
<dbReference type="GO" id="GO:0007369">
    <property type="term" value="P:gastrulation"/>
    <property type="evidence" value="ECO:0007669"/>
    <property type="project" value="UniProtKB-ARBA"/>
</dbReference>
<keyword evidence="6 11" id="KW-0732">Signal</keyword>
<keyword evidence="4" id="KW-0964">Secreted</keyword>
<dbReference type="STRING" id="113540.ENSSFOP00015072562"/>
<name>A0A0P7X6N7_SCLFO</name>
<feature type="chain" id="PRO_5010627624" description="TGF-beta family profile domain-containing protein" evidence="11">
    <location>
        <begin position="21"/>
        <end position="423"/>
    </location>
</feature>
<dbReference type="InterPro" id="IPR029034">
    <property type="entry name" value="Cystine-knot_cytokine"/>
</dbReference>
<evidence type="ECO:0000256" key="1">
    <source>
        <dbReference type="ARBA" id="ARBA00004613"/>
    </source>
</evidence>
<evidence type="ECO:0000256" key="7">
    <source>
        <dbReference type="ARBA" id="ARBA00023030"/>
    </source>
</evidence>
<dbReference type="Pfam" id="PF00019">
    <property type="entry name" value="TGF_beta"/>
    <property type="match status" value="1"/>
</dbReference>
<keyword evidence="7 10" id="KW-0339">Growth factor</keyword>
<evidence type="ECO:0000313" key="13">
    <source>
        <dbReference type="EMBL" id="KPP69910.1"/>
    </source>
</evidence>
<dbReference type="Gene3D" id="2.60.120.970">
    <property type="match status" value="1"/>
</dbReference>
<proteinExistence type="inferred from homology"/>
<keyword evidence="3" id="KW-0217">Developmental protein</keyword>
<dbReference type="Gene3D" id="2.10.90.10">
    <property type="entry name" value="Cystine-knot cytokines"/>
    <property type="match status" value="1"/>
</dbReference>
<dbReference type="Pfam" id="PF00688">
    <property type="entry name" value="TGFb_propeptide"/>
    <property type="match status" value="1"/>
</dbReference>
<dbReference type="PROSITE" id="PS51362">
    <property type="entry name" value="TGF_BETA_2"/>
    <property type="match status" value="1"/>
</dbReference>
<keyword evidence="5" id="KW-0165">Cleavage on pair of basic residues</keyword>
<sequence length="423" mass="48324">MERFVLTAICSLLAPWTGSAAWGPISITTPLGLTEVRQDSNDTLHPGSGSLVPTFGSSSLGFEPSPYPLYMLHLYQTSVSSGFSWTPLDSKPDSVILRGSDSVLSLVAKSCYQVGDNWTVTFDMSSISASDNIQLSELRFRLPTFSTSSHVTVNIYHSRMQTCALGAQLCPEEHLHLGSFDTAPNSTSSVWKVFNITTLLKHWLNKSKAEPMHVEAIEDYEQMINEEDEVVVNVEEAPYHRVQHPTIERVMLVVFYKHIQEQDGQRIPTLIRTAEHSKYVRMNRQNSQDHRQKRDLIDSEKMRTLGSMLVTWPPAETIQRPRCRRVDMWVDFEEIGWKEWIVYPKRYNAFRCEGECSSPLDESFKPTNHAYMQSMLRLYHPDRVPCPSCVPTRLSSLSMLYYESGNVVLRHHEDMIVEECGCH</sequence>
<dbReference type="Proteomes" id="UP000034805">
    <property type="component" value="Unassembled WGS sequence"/>
</dbReference>
<reference evidence="13 14" key="1">
    <citation type="submission" date="2015-08" db="EMBL/GenBank/DDBJ databases">
        <title>The genome of the Asian arowana (Scleropages formosus).</title>
        <authorList>
            <person name="Tan M.H."/>
            <person name="Gan H.M."/>
            <person name="Croft L.J."/>
            <person name="Austin C.M."/>
        </authorList>
    </citation>
    <scope>NUCLEOTIDE SEQUENCE [LARGE SCALE GENOMIC DNA]</scope>
    <source>
        <strain evidence="13">Aro1</strain>
    </source>
</reference>
<evidence type="ECO:0000256" key="11">
    <source>
        <dbReference type="SAM" id="SignalP"/>
    </source>
</evidence>
<comment type="subcellular location">
    <subcellularLocation>
        <location evidence="1">Secreted</location>
    </subcellularLocation>
</comment>
<dbReference type="KEGG" id="sfm:108934766"/>
<dbReference type="InterPro" id="IPR015615">
    <property type="entry name" value="TGF-beta-rel"/>
</dbReference>
<evidence type="ECO:0000256" key="4">
    <source>
        <dbReference type="ARBA" id="ARBA00022525"/>
    </source>
</evidence>
<dbReference type="OrthoDB" id="5949851at2759"/>
<dbReference type="PANTHER" id="PTHR11848">
    <property type="entry name" value="TGF-BETA FAMILY"/>
    <property type="match status" value="1"/>
</dbReference>
<dbReference type="CDD" id="cd13759">
    <property type="entry name" value="TGF_beta_NODAL"/>
    <property type="match status" value="1"/>
</dbReference>
<comment type="caution">
    <text evidence="13">The sequence shown here is derived from an EMBL/GenBank/DDBJ whole genome shotgun (WGS) entry which is preliminary data.</text>
</comment>
<dbReference type="InterPro" id="IPR001111">
    <property type="entry name" value="TGF-b_propeptide"/>
</dbReference>
<dbReference type="GO" id="GO:0005125">
    <property type="term" value="F:cytokine activity"/>
    <property type="evidence" value="ECO:0007669"/>
    <property type="project" value="TreeGrafter"/>
</dbReference>
<feature type="signal peptide" evidence="11">
    <location>
        <begin position="1"/>
        <end position="20"/>
    </location>
</feature>
<evidence type="ECO:0000256" key="5">
    <source>
        <dbReference type="ARBA" id="ARBA00022685"/>
    </source>
</evidence>
<evidence type="ECO:0000256" key="10">
    <source>
        <dbReference type="RuleBase" id="RU000354"/>
    </source>
</evidence>
<evidence type="ECO:0000313" key="14">
    <source>
        <dbReference type="Proteomes" id="UP000034805"/>
    </source>
</evidence>
<feature type="domain" description="TGF-beta family profile" evidence="12">
    <location>
        <begin position="291"/>
        <end position="423"/>
    </location>
</feature>